<dbReference type="SUPFAM" id="SSF52540">
    <property type="entry name" value="P-loop containing nucleoside triphosphate hydrolases"/>
    <property type="match status" value="1"/>
</dbReference>
<dbReference type="Gene3D" id="3.30.70.870">
    <property type="entry name" value="Elongation Factor G (Translational Gtpase), domain 3"/>
    <property type="match status" value="1"/>
</dbReference>
<dbReference type="InterPro" id="IPR005225">
    <property type="entry name" value="Small_GTP-bd"/>
</dbReference>
<keyword evidence="2 12" id="KW-1003">Cell membrane</keyword>
<dbReference type="EMBL" id="CP043316">
    <property type="protein sequence ID" value="QEK38544.1"/>
    <property type="molecule type" value="Genomic_DNA"/>
</dbReference>
<accession>A0A5C0UHX1</accession>
<dbReference type="GO" id="GO:0097216">
    <property type="term" value="F:guanosine tetraphosphate binding"/>
    <property type="evidence" value="ECO:0007669"/>
    <property type="project" value="UniProtKB-ARBA"/>
</dbReference>
<evidence type="ECO:0000256" key="2">
    <source>
        <dbReference type="ARBA" id="ARBA00022475"/>
    </source>
</evidence>
<evidence type="ECO:0000256" key="9">
    <source>
        <dbReference type="ARBA" id="ARBA00057626"/>
    </source>
</evidence>
<evidence type="ECO:0000256" key="3">
    <source>
        <dbReference type="ARBA" id="ARBA00022741"/>
    </source>
</evidence>
<comment type="similarity">
    <text evidence="1 12">Belongs to the TRAFAC class translation factor GTPase superfamily. Classic translation factor GTPase family. LepA subfamily.</text>
</comment>
<feature type="binding site" evidence="12">
    <location>
        <begin position="145"/>
        <end position="148"/>
    </location>
    <ligand>
        <name>GTP</name>
        <dbReference type="ChEBI" id="CHEBI:37565"/>
    </ligand>
</feature>
<dbReference type="FunFam" id="2.40.30.10:FF:000015">
    <property type="entry name" value="Translation factor GUF1, mitochondrial"/>
    <property type="match status" value="1"/>
</dbReference>
<dbReference type="FunFam" id="3.30.70.870:FF:000004">
    <property type="entry name" value="Translation factor GUF1, mitochondrial"/>
    <property type="match status" value="1"/>
</dbReference>
<keyword evidence="4 12" id="KW-0378">Hydrolase</keyword>
<comment type="catalytic activity">
    <reaction evidence="8 12">
        <text>GTP + H2O = GDP + phosphate + H(+)</text>
        <dbReference type="Rhea" id="RHEA:19669"/>
        <dbReference type="ChEBI" id="CHEBI:15377"/>
        <dbReference type="ChEBI" id="CHEBI:15378"/>
        <dbReference type="ChEBI" id="CHEBI:37565"/>
        <dbReference type="ChEBI" id="CHEBI:43474"/>
        <dbReference type="ChEBI" id="CHEBI:58189"/>
        <dbReference type="EC" id="3.6.5.n1"/>
    </reaction>
</comment>
<dbReference type="InterPro" id="IPR031157">
    <property type="entry name" value="G_TR_CS"/>
</dbReference>
<dbReference type="NCBIfam" id="TIGR01393">
    <property type="entry name" value="lepA"/>
    <property type="match status" value="1"/>
</dbReference>
<keyword evidence="7 12" id="KW-0472">Membrane</keyword>
<dbReference type="InterPro" id="IPR038363">
    <property type="entry name" value="LepA_C_sf"/>
</dbReference>
<dbReference type="SUPFAM" id="SSF50447">
    <property type="entry name" value="Translation proteins"/>
    <property type="match status" value="1"/>
</dbReference>
<dbReference type="Pfam" id="PF06421">
    <property type="entry name" value="LepA_C"/>
    <property type="match status" value="1"/>
</dbReference>
<keyword evidence="5 12" id="KW-0648">Protein biosynthesis</keyword>
<dbReference type="PANTHER" id="PTHR43512:SF4">
    <property type="entry name" value="TRANSLATION FACTOR GUF1 HOMOLOG, CHLOROPLASTIC"/>
    <property type="match status" value="1"/>
</dbReference>
<dbReference type="CDD" id="cd16260">
    <property type="entry name" value="EF4_III"/>
    <property type="match status" value="1"/>
</dbReference>
<evidence type="ECO:0000256" key="4">
    <source>
        <dbReference type="ARBA" id="ARBA00022801"/>
    </source>
</evidence>
<evidence type="ECO:0000256" key="10">
    <source>
        <dbReference type="ARBA" id="ARBA00061052"/>
    </source>
</evidence>
<dbReference type="GO" id="GO:0005525">
    <property type="term" value="F:GTP binding"/>
    <property type="evidence" value="ECO:0007669"/>
    <property type="project" value="UniProtKB-UniRule"/>
</dbReference>
<dbReference type="InterPro" id="IPR006297">
    <property type="entry name" value="EF-4"/>
</dbReference>
<dbReference type="AlphaFoldDB" id="A0A5C0UHX1"/>
<dbReference type="CDD" id="cd03709">
    <property type="entry name" value="lepA_C"/>
    <property type="match status" value="1"/>
</dbReference>
<dbReference type="Gene3D" id="3.40.50.300">
    <property type="entry name" value="P-loop containing nucleotide triphosphate hydrolases"/>
    <property type="match status" value="1"/>
</dbReference>
<dbReference type="GO" id="GO:0045727">
    <property type="term" value="P:positive regulation of translation"/>
    <property type="evidence" value="ECO:0007669"/>
    <property type="project" value="UniProtKB-UniRule"/>
</dbReference>
<evidence type="ECO:0000256" key="6">
    <source>
        <dbReference type="ARBA" id="ARBA00023134"/>
    </source>
</evidence>
<dbReference type="FunFam" id="3.40.50.300:FF:000078">
    <property type="entry name" value="Elongation factor 4"/>
    <property type="match status" value="1"/>
</dbReference>
<sequence length="617" mass="69141">MSNEISKNKKIEYTDPRKIRNFAIIAHIDHGKSTLSDRLIEFCKGVEHRDLRQQMLDSLDVEKQRGITVKAQAVSLNYILNGELYTLNLIDTPGHVDFSYEVKRSLKACEAALVLIDASQGVQAQTIANIYKAIEEDLILIPVLNKVDLPSSDVDGVSAQVRDVLGIDDTPLQVSAKTGLGIDEVIHKIIEKAPSPSGNINNELKALLVDGWFDQFLGIVLLVKVIDGKLTPNMNIRMMHTNAVFTIDHLGVLTPKKKNLPHLGPGMVGFIIANIRTLSDVMLGDTIIEKDSKITTPLEGFQEVKPVVFCCIYPVDSSDYNLLKTALDKLKLHDGSLLVENTNMPSLGSGFRCGFLGLLHLEVIQQRLEQEFDLNVIMTSPSVKYKITKTDESIIFVNHPSEMPEKNYIEKVEEPWVKISIIINEEYTGPTMKLCDEKRGKQIGIEYLEGLNESSKRCILNYRFPLSDIIFDFHDKLKSITKGYGSFEYEDDKYEEADIVPVNILVDGVKVDAIATMIFKSNAESYGRWVCKSLKDSLERHLFPIPIQAAIGGKIIARETISALRKDVTAKCYGGDVSRKRKLLEKQKKGKKKMKEMMAGKVAVPQKAILKVLRRSK</sequence>
<dbReference type="GO" id="GO:0005886">
    <property type="term" value="C:plasma membrane"/>
    <property type="evidence" value="ECO:0007669"/>
    <property type="project" value="UniProtKB-SubCell"/>
</dbReference>
<evidence type="ECO:0000313" key="15">
    <source>
        <dbReference type="Proteomes" id="UP000325004"/>
    </source>
</evidence>
<dbReference type="InterPro" id="IPR000795">
    <property type="entry name" value="T_Tr_GTP-bd_dom"/>
</dbReference>
<dbReference type="GO" id="GO:0043022">
    <property type="term" value="F:ribosome binding"/>
    <property type="evidence" value="ECO:0007669"/>
    <property type="project" value="UniProtKB-UniRule"/>
</dbReference>
<evidence type="ECO:0000313" key="14">
    <source>
        <dbReference type="EMBL" id="QEK38544.1"/>
    </source>
</evidence>
<dbReference type="InterPro" id="IPR035647">
    <property type="entry name" value="EFG_III/V"/>
</dbReference>
<dbReference type="GO" id="GO:0003746">
    <property type="term" value="F:translation elongation factor activity"/>
    <property type="evidence" value="ECO:0007669"/>
    <property type="project" value="UniProtKB-UniRule"/>
</dbReference>
<comment type="subcellular location">
    <subcellularLocation>
        <location evidence="12">Cell membrane</location>
        <topology evidence="12">Peripheral membrane protein</topology>
        <orientation evidence="12">Cytoplasmic side</orientation>
    </subcellularLocation>
</comment>
<dbReference type="Pfam" id="PF00009">
    <property type="entry name" value="GTP_EFTU"/>
    <property type="match status" value="1"/>
</dbReference>
<dbReference type="RefSeq" id="WP_148971660.1">
    <property type="nucleotide sequence ID" value="NZ_CP043316.1"/>
</dbReference>
<dbReference type="PROSITE" id="PS00301">
    <property type="entry name" value="G_TR_1"/>
    <property type="match status" value="1"/>
</dbReference>
<dbReference type="FunFam" id="3.30.70.240:FF:000007">
    <property type="entry name" value="Translation factor GUF1, mitochondrial"/>
    <property type="match status" value="1"/>
</dbReference>
<evidence type="ECO:0000256" key="12">
    <source>
        <dbReference type="HAMAP-Rule" id="MF_00071"/>
    </source>
</evidence>
<proteinExistence type="inferred from homology"/>
<dbReference type="Gene3D" id="3.30.70.2570">
    <property type="entry name" value="Elongation factor 4, C-terminal domain"/>
    <property type="match status" value="1"/>
</dbReference>
<dbReference type="PANTHER" id="PTHR43512">
    <property type="entry name" value="TRANSLATION FACTOR GUF1-RELATED"/>
    <property type="match status" value="1"/>
</dbReference>
<organism evidence="14 15">
    <name type="scientific">Candidatus Cytomitobacter primus</name>
    <dbReference type="NCBI Taxonomy" id="2066024"/>
    <lineage>
        <taxon>Bacteria</taxon>
        <taxon>Pseudomonadati</taxon>
        <taxon>Pseudomonadota</taxon>
        <taxon>Alphaproteobacteria</taxon>
        <taxon>Holosporales</taxon>
        <taxon>Holosporaceae</taxon>
        <taxon>Candidatus Cytomitobacter</taxon>
    </lineage>
</organism>
<keyword evidence="14" id="KW-0251">Elongation factor</keyword>
<dbReference type="InterPro" id="IPR009000">
    <property type="entry name" value="Transl_B-barrel_sf"/>
</dbReference>
<dbReference type="Gene3D" id="3.30.70.240">
    <property type="match status" value="1"/>
</dbReference>
<dbReference type="Pfam" id="PF00679">
    <property type="entry name" value="EFG_C"/>
    <property type="match status" value="1"/>
</dbReference>
<dbReference type="KEGG" id="cpri:FZC34_01305"/>
<feature type="binding site" evidence="12">
    <location>
        <begin position="29"/>
        <end position="34"/>
    </location>
    <ligand>
        <name>GTP</name>
        <dbReference type="ChEBI" id="CHEBI:37565"/>
    </ligand>
</feature>
<dbReference type="PROSITE" id="PS51722">
    <property type="entry name" value="G_TR_2"/>
    <property type="match status" value="1"/>
</dbReference>
<dbReference type="InterPro" id="IPR000640">
    <property type="entry name" value="EFG_V-like"/>
</dbReference>
<dbReference type="InterPro" id="IPR035654">
    <property type="entry name" value="LepA_IV"/>
</dbReference>
<feature type="domain" description="Tr-type G" evidence="13">
    <location>
        <begin position="17"/>
        <end position="197"/>
    </location>
</feature>
<evidence type="ECO:0000256" key="8">
    <source>
        <dbReference type="ARBA" id="ARBA00050293"/>
    </source>
</evidence>
<dbReference type="FunFam" id="3.30.70.2570:FF:000001">
    <property type="entry name" value="Translation factor GUF1, mitochondrial"/>
    <property type="match status" value="1"/>
</dbReference>
<dbReference type="PRINTS" id="PR00315">
    <property type="entry name" value="ELONGATNFCT"/>
</dbReference>
<evidence type="ECO:0000259" key="13">
    <source>
        <dbReference type="PROSITE" id="PS51722"/>
    </source>
</evidence>
<keyword evidence="15" id="KW-1185">Reference proteome</keyword>
<dbReference type="InterPro" id="IPR027417">
    <property type="entry name" value="P-loop_NTPase"/>
</dbReference>
<dbReference type="SUPFAM" id="SSF54980">
    <property type="entry name" value="EF-G C-terminal domain-like"/>
    <property type="match status" value="2"/>
</dbReference>
<dbReference type="GO" id="GO:0003924">
    <property type="term" value="F:GTPase activity"/>
    <property type="evidence" value="ECO:0007669"/>
    <property type="project" value="UniProtKB-UniRule"/>
</dbReference>
<dbReference type="CDD" id="cd01890">
    <property type="entry name" value="LepA"/>
    <property type="match status" value="1"/>
</dbReference>
<dbReference type="OrthoDB" id="9802948at2"/>
<evidence type="ECO:0000256" key="11">
    <source>
        <dbReference type="ARBA" id="ARBA00066744"/>
    </source>
</evidence>
<dbReference type="HAMAP" id="MF_00071">
    <property type="entry name" value="LepA"/>
    <property type="match status" value="1"/>
</dbReference>
<reference evidence="14 15" key="1">
    <citation type="submission" date="2019-08" db="EMBL/GenBank/DDBJ databases">
        <title>Highly reduced genomes of protist endosymbionts show evolutionary convergence.</title>
        <authorList>
            <person name="George E."/>
            <person name="Husnik F."/>
            <person name="Tashyreva D."/>
            <person name="Prokopchuk G."/>
            <person name="Horak A."/>
            <person name="Kwong W.K."/>
            <person name="Lukes J."/>
            <person name="Keeling P.J."/>
        </authorList>
    </citation>
    <scope>NUCLEOTIDE SEQUENCE [LARGE SCALE GENOMIC DNA]</scope>
    <source>
        <strain evidence="14">1604LC</strain>
    </source>
</reference>
<comment type="function">
    <text evidence="9 12">Required for accurate and efficient protein synthesis under certain stress conditions. May act as a fidelity factor of the translation reaction, by catalyzing a one-codon backward translocation of tRNAs on improperly translocated ribosomes. Back-translocation proceeds from a post-translocation (POST) complex to a pre-translocation (PRE) complex, thus giving elongation factor G a second chance to translocate the tRNAs correctly. Binds to ribosomes in a GTP-dependent manner.</text>
</comment>
<dbReference type="InterPro" id="IPR013842">
    <property type="entry name" value="LepA_CTD"/>
</dbReference>
<dbReference type="NCBIfam" id="TIGR00231">
    <property type="entry name" value="small_GTP"/>
    <property type="match status" value="1"/>
</dbReference>
<gene>
    <name evidence="12 14" type="primary">lepA</name>
    <name evidence="14" type="ORF">FZC34_01305</name>
</gene>
<evidence type="ECO:0000256" key="5">
    <source>
        <dbReference type="ARBA" id="ARBA00022917"/>
    </source>
</evidence>
<dbReference type="Proteomes" id="UP000325004">
    <property type="component" value="Chromosome"/>
</dbReference>
<evidence type="ECO:0000256" key="7">
    <source>
        <dbReference type="ARBA" id="ARBA00023136"/>
    </source>
</evidence>
<dbReference type="EC" id="3.6.5.n1" evidence="11 12"/>
<keyword evidence="6 12" id="KW-0342">GTP-binding</keyword>
<comment type="similarity">
    <text evidence="10">Belongs to the GTP-binding elongation factor family. LepA subfamily.</text>
</comment>
<keyword evidence="3 12" id="KW-0547">Nucleotide-binding</keyword>
<dbReference type="Gene3D" id="2.40.30.10">
    <property type="entry name" value="Translation factors"/>
    <property type="match status" value="1"/>
</dbReference>
<name>A0A5C0UHX1_9PROT</name>
<protein>
    <recommendedName>
        <fullName evidence="11 12">Elongation factor 4</fullName>
        <shortName evidence="12">EF-4</shortName>
        <ecNumber evidence="11 12">3.6.5.n1</ecNumber>
    </recommendedName>
    <alternativeName>
        <fullName evidence="12">Ribosomal back-translocase LepA</fullName>
    </alternativeName>
</protein>
<evidence type="ECO:0000256" key="1">
    <source>
        <dbReference type="ARBA" id="ARBA00005454"/>
    </source>
</evidence>